<dbReference type="Proteomes" id="UP000193200">
    <property type="component" value="Unassembled WGS sequence"/>
</dbReference>
<comment type="subcellular location">
    <subcellularLocation>
        <location evidence="1">Cell outer membrane</location>
        <topology evidence="1">Multi-pass membrane protein</topology>
    </subcellularLocation>
</comment>
<keyword evidence="9" id="KW-0472">Membrane</keyword>
<evidence type="ECO:0000256" key="2">
    <source>
        <dbReference type="ARBA" id="ARBA00011233"/>
    </source>
</evidence>
<evidence type="ECO:0000259" key="12">
    <source>
        <dbReference type="Pfam" id="PF13609"/>
    </source>
</evidence>
<gene>
    <name evidence="13" type="ORF">OCH7691_01508</name>
</gene>
<evidence type="ECO:0000313" key="14">
    <source>
        <dbReference type="Proteomes" id="UP000193200"/>
    </source>
</evidence>
<dbReference type="PANTHER" id="PTHR34501:SF9">
    <property type="entry name" value="MAJOR OUTER MEMBRANE PROTEIN P.IA"/>
    <property type="match status" value="1"/>
</dbReference>
<accession>A0A1Y5SBP2</accession>
<keyword evidence="7" id="KW-0406">Ion transport</keyword>
<evidence type="ECO:0000256" key="11">
    <source>
        <dbReference type="SAM" id="SignalP"/>
    </source>
</evidence>
<feature type="domain" description="Porin" evidence="12">
    <location>
        <begin position="12"/>
        <end position="332"/>
    </location>
</feature>
<dbReference type="GO" id="GO:0006811">
    <property type="term" value="P:monoatomic ion transport"/>
    <property type="evidence" value="ECO:0007669"/>
    <property type="project" value="UniProtKB-KW"/>
</dbReference>
<keyword evidence="5" id="KW-0812">Transmembrane</keyword>
<keyword evidence="6 11" id="KW-0732">Signal</keyword>
<keyword evidence="14" id="KW-1185">Reference proteome</keyword>
<keyword evidence="8" id="KW-0626">Porin</keyword>
<dbReference type="RefSeq" id="WP_085882717.1">
    <property type="nucleotide sequence ID" value="NZ_FWFR01000001.1"/>
</dbReference>
<dbReference type="AlphaFoldDB" id="A0A1Y5SBP2"/>
<name>A0A1Y5SBP2_9PROT</name>
<dbReference type="SUPFAM" id="SSF56935">
    <property type="entry name" value="Porins"/>
    <property type="match status" value="1"/>
</dbReference>
<dbReference type="InParanoid" id="A0A1Y5SBP2"/>
<feature type="signal peptide" evidence="11">
    <location>
        <begin position="1"/>
        <end position="20"/>
    </location>
</feature>
<dbReference type="InterPro" id="IPR050298">
    <property type="entry name" value="Gram-neg_bact_OMP"/>
</dbReference>
<evidence type="ECO:0000256" key="8">
    <source>
        <dbReference type="ARBA" id="ARBA00023114"/>
    </source>
</evidence>
<evidence type="ECO:0000256" key="3">
    <source>
        <dbReference type="ARBA" id="ARBA00022448"/>
    </source>
</evidence>
<evidence type="ECO:0000256" key="1">
    <source>
        <dbReference type="ARBA" id="ARBA00004571"/>
    </source>
</evidence>
<proteinExistence type="predicted"/>
<evidence type="ECO:0000256" key="4">
    <source>
        <dbReference type="ARBA" id="ARBA00022452"/>
    </source>
</evidence>
<keyword evidence="4" id="KW-1134">Transmembrane beta strand</keyword>
<organism evidence="13 14">
    <name type="scientific">Oceanibacterium hippocampi</name>
    <dbReference type="NCBI Taxonomy" id="745714"/>
    <lineage>
        <taxon>Bacteria</taxon>
        <taxon>Pseudomonadati</taxon>
        <taxon>Pseudomonadota</taxon>
        <taxon>Alphaproteobacteria</taxon>
        <taxon>Sneathiellales</taxon>
        <taxon>Sneathiellaceae</taxon>
        <taxon>Oceanibacterium</taxon>
    </lineage>
</organism>
<sequence>MSTRSVLLGTTALLASSALAGTAGADEPIRIGVGGYFYGTFVVSDYDNDAGRRSRHLAREGEIHFTGETTLDNGLTVGVNVQLEAETCGDQIDESYIYLAGNWGRLNIGSENSAAYLMHVTAPMPIPGYGFDDPVFSPVGINFTTRGVDLTTDSEKVTYFSPRFAGLQLGASYTPDRCEEGGCGGTYSGSEFDDFSDGTIGDVVELGANYVRTYGDFKVAVSGSYGWGDAESGGPTRQDPREWTVGGNLGWKQFKLGAGYRQLDNRGGVSGADITEYTVGVSYERGPWTTGVAFVHRDTDGLDSADGVEVGASYALGLGVTVFGGVQYYDDVNGATAGGVSTDGDNLFGIVGTRLVF</sequence>
<dbReference type="InterPro" id="IPR023614">
    <property type="entry name" value="Porin_dom_sf"/>
</dbReference>
<dbReference type="GO" id="GO:0015288">
    <property type="term" value="F:porin activity"/>
    <property type="evidence" value="ECO:0007669"/>
    <property type="project" value="UniProtKB-KW"/>
</dbReference>
<dbReference type="GO" id="GO:0046930">
    <property type="term" value="C:pore complex"/>
    <property type="evidence" value="ECO:0007669"/>
    <property type="project" value="UniProtKB-KW"/>
</dbReference>
<dbReference type="PANTHER" id="PTHR34501">
    <property type="entry name" value="PROTEIN YDDL-RELATED"/>
    <property type="match status" value="1"/>
</dbReference>
<keyword evidence="3" id="KW-0813">Transport</keyword>
<evidence type="ECO:0000256" key="5">
    <source>
        <dbReference type="ARBA" id="ARBA00022692"/>
    </source>
</evidence>
<dbReference type="EMBL" id="FWFR01000001">
    <property type="protein sequence ID" value="SLN37107.1"/>
    <property type="molecule type" value="Genomic_DNA"/>
</dbReference>
<dbReference type="OrthoDB" id="6758483at2"/>
<feature type="chain" id="PRO_5013232425" description="Porin domain-containing protein" evidence="11">
    <location>
        <begin position="21"/>
        <end position="357"/>
    </location>
</feature>
<evidence type="ECO:0000256" key="6">
    <source>
        <dbReference type="ARBA" id="ARBA00022729"/>
    </source>
</evidence>
<dbReference type="InterPro" id="IPR033900">
    <property type="entry name" value="Gram_neg_porin_domain"/>
</dbReference>
<evidence type="ECO:0000313" key="13">
    <source>
        <dbReference type="EMBL" id="SLN37107.1"/>
    </source>
</evidence>
<reference evidence="13 14" key="1">
    <citation type="submission" date="2017-03" db="EMBL/GenBank/DDBJ databases">
        <authorList>
            <person name="Afonso C.L."/>
            <person name="Miller P.J."/>
            <person name="Scott M.A."/>
            <person name="Spackman E."/>
            <person name="Goraichik I."/>
            <person name="Dimitrov K.M."/>
            <person name="Suarez D.L."/>
            <person name="Swayne D.E."/>
        </authorList>
    </citation>
    <scope>NUCLEOTIDE SEQUENCE [LARGE SCALE GENOMIC DNA]</scope>
    <source>
        <strain evidence="13 14">CECT 7691</strain>
    </source>
</reference>
<evidence type="ECO:0000256" key="10">
    <source>
        <dbReference type="ARBA" id="ARBA00023237"/>
    </source>
</evidence>
<dbReference type="GO" id="GO:0009279">
    <property type="term" value="C:cell outer membrane"/>
    <property type="evidence" value="ECO:0007669"/>
    <property type="project" value="UniProtKB-SubCell"/>
</dbReference>
<keyword evidence="10" id="KW-0998">Cell outer membrane</keyword>
<dbReference type="Pfam" id="PF13609">
    <property type="entry name" value="Porin_4"/>
    <property type="match status" value="1"/>
</dbReference>
<protein>
    <recommendedName>
        <fullName evidence="12">Porin domain-containing protein</fullName>
    </recommendedName>
</protein>
<evidence type="ECO:0000256" key="9">
    <source>
        <dbReference type="ARBA" id="ARBA00023136"/>
    </source>
</evidence>
<comment type="subunit">
    <text evidence="2">Homotrimer.</text>
</comment>
<dbReference type="Gene3D" id="2.40.160.10">
    <property type="entry name" value="Porin"/>
    <property type="match status" value="1"/>
</dbReference>
<evidence type="ECO:0000256" key="7">
    <source>
        <dbReference type="ARBA" id="ARBA00023065"/>
    </source>
</evidence>